<feature type="transmembrane region" description="Helical" evidence="6">
    <location>
        <begin position="133"/>
        <end position="163"/>
    </location>
</feature>
<keyword evidence="2 6" id="KW-0812">Transmembrane</keyword>
<evidence type="ECO:0000256" key="2">
    <source>
        <dbReference type="ARBA" id="ARBA00022692"/>
    </source>
</evidence>
<evidence type="ECO:0000256" key="1">
    <source>
        <dbReference type="ARBA" id="ARBA00004477"/>
    </source>
</evidence>
<evidence type="ECO:0000313" key="9">
    <source>
        <dbReference type="Proteomes" id="UP001346149"/>
    </source>
</evidence>
<comment type="subcellular location">
    <subcellularLocation>
        <location evidence="1 6">Endoplasmic reticulum membrane</location>
        <topology evidence="1 6">Multi-pass membrane protein</topology>
    </subcellularLocation>
</comment>
<keyword evidence="3 6" id="KW-0256">Endoplasmic reticulum</keyword>
<dbReference type="InterPro" id="IPR045064">
    <property type="entry name" value="Reticulon-like"/>
</dbReference>
<evidence type="ECO:0000256" key="3">
    <source>
        <dbReference type="ARBA" id="ARBA00022824"/>
    </source>
</evidence>
<dbReference type="PANTHER" id="PTHR10994:SF154">
    <property type="entry name" value="RETICULON-LIKE PROTEIN B11"/>
    <property type="match status" value="1"/>
</dbReference>
<dbReference type="InterPro" id="IPR003388">
    <property type="entry name" value="Reticulon"/>
</dbReference>
<dbReference type="GO" id="GO:0009617">
    <property type="term" value="P:response to bacterium"/>
    <property type="evidence" value="ECO:0007669"/>
    <property type="project" value="InterPro"/>
</dbReference>
<evidence type="ECO:0000259" key="7">
    <source>
        <dbReference type="PROSITE" id="PS50845"/>
    </source>
</evidence>
<organism evidence="8 9">
    <name type="scientific">Trapa natans</name>
    <name type="common">Water chestnut</name>
    <dbReference type="NCBI Taxonomy" id="22666"/>
    <lineage>
        <taxon>Eukaryota</taxon>
        <taxon>Viridiplantae</taxon>
        <taxon>Streptophyta</taxon>
        <taxon>Embryophyta</taxon>
        <taxon>Tracheophyta</taxon>
        <taxon>Spermatophyta</taxon>
        <taxon>Magnoliopsida</taxon>
        <taxon>eudicotyledons</taxon>
        <taxon>Gunneridae</taxon>
        <taxon>Pentapetalae</taxon>
        <taxon>rosids</taxon>
        <taxon>malvids</taxon>
        <taxon>Myrtales</taxon>
        <taxon>Lythraceae</taxon>
        <taxon>Trapa</taxon>
    </lineage>
</organism>
<feature type="transmembrane region" description="Helical" evidence="6">
    <location>
        <begin position="54"/>
        <end position="73"/>
    </location>
</feature>
<dbReference type="GO" id="GO:0005789">
    <property type="term" value="C:endoplasmic reticulum membrane"/>
    <property type="evidence" value="ECO:0007669"/>
    <property type="project" value="UniProtKB-SubCell"/>
</dbReference>
<name>A0AAN7MAJ2_TRANT</name>
<evidence type="ECO:0000313" key="8">
    <source>
        <dbReference type="EMBL" id="KAK4802029.1"/>
    </source>
</evidence>
<keyword evidence="4 6" id="KW-1133">Transmembrane helix</keyword>
<dbReference type="PANTHER" id="PTHR10994">
    <property type="entry name" value="RETICULON"/>
    <property type="match status" value="1"/>
</dbReference>
<feature type="transmembrane region" description="Helical" evidence="6">
    <location>
        <begin position="30"/>
        <end position="47"/>
    </location>
</feature>
<dbReference type="EMBL" id="JAXQNO010000002">
    <property type="protein sequence ID" value="KAK4802029.1"/>
    <property type="molecule type" value="Genomic_DNA"/>
</dbReference>
<evidence type="ECO:0000256" key="6">
    <source>
        <dbReference type="RuleBase" id="RU363132"/>
    </source>
</evidence>
<gene>
    <name evidence="8" type="ORF">SAY86_000232</name>
</gene>
<accession>A0AAN7MAJ2</accession>
<dbReference type="Proteomes" id="UP001346149">
    <property type="component" value="Unassembled WGS sequence"/>
</dbReference>
<dbReference type="AlphaFoldDB" id="A0AAN7MAJ2"/>
<protein>
    <recommendedName>
        <fullName evidence="6">Reticulon-like protein</fullName>
    </recommendedName>
</protein>
<comment type="caution">
    <text evidence="8">The sequence shown here is derived from an EMBL/GenBank/DDBJ whole genome shotgun (WGS) entry which is preliminary data.</text>
</comment>
<evidence type="ECO:0000256" key="4">
    <source>
        <dbReference type="ARBA" id="ARBA00022989"/>
    </source>
</evidence>
<dbReference type="Pfam" id="PF02453">
    <property type="entry name" value="Reticulon"/>
    <property type="match status" value="1"/>
</dbReference>
<dbReference type="PROSITE" id="PS50845">
    <property type="entry name" value="RETICULON"/>
    <property type="match status" value="1"/>
</dbReference>
<reference evidence="8 9" key="1">
    <citation type="journal article" date="2023" name="Hortic Res">
        <title>Pangenome of water caltrop reveals structural variations and asymmetric subgenome divergence after allopolyploidization.</title>
        <authorList>
            <person name="Zhang X."/>
            <person name="Chen Y."/>
            <person name="Wang L."/>
            <person name="Yuan Y."/>
            <person name="Fang M."/>
            <person name="Shi L."/>
            <person name="Lu R."/>
            <person name="Comes H.P."/>
            <person name="Ma Y."/>
            <person name="Chen Y."/>
            <person name="Huang G."/>
            <person name="Zhou Y."/>
            <person name="Zheng Z."/>
            <person name="Qiu Y."/>
        </authorList>
    </citation>
    <scope>NUCLEOTIDE SEQUENCE [LARGE SCALE GENOMIC DNA]</scope>
    <source>
        <strain evidence="8">F231</strain>
    </source>
</reference>
<keyword evidence="9" id="KW-1185">Reference proteome</keyword>
<evidence type="ECO:0000256" key="5">
    <source>
        <dbReference type="ARBA" id="ARBA00023136"/>
    </source>
</evidence>
<keyword evidence="5 6" id="KW-0472">Membrane</keyword>
<sequence length="206" mass="22770">MGDPDPRRRVSVHHALGGGFVADLLLWKRWGGGVIVLTAATSLWFLFEVAGYNVISFASNVFLLLVFILFLWAKSATLLGRPLPPLPDFEISEESVSKLAEVVQKGANSVLSIAHEITIGQNLRVFLQVACGLWIVSSIGCLVNCLTLAYIGVLLALSVPYLYDRYQDHINPKLCIANSMIQKQCKNMNILLKKMPLSSNKEKKTQ</sequence>
<proteinExistence type="predicted"/>
<feature type="domain" description="Reticulon" evidence="7">
    <location>
        <begin position="21"/>
        <end position="206"/>
    </location>
</feature>